<protein>
    <submittedName>
        <fullName evidence="1">Uncharacterized protein</fullName>
    </submittedName>
</protein>
<dbReference type="EMBL" id="RKLU01000002">
    <property type="protein sequence ID" value="TQQ82907.1"/>
    <property type="molecule type" value="Genomic_DNA"/>
</dbReference>
<reference evidence="1" key="1">
    <citation type="submission" date="2019-02" db="EMBL/GenBank/DDBJ databases">
        <title>Halonotius sp. a new haloarchaeum isolated from saline soil.</title>
        <authorList>
            <person name="Duran-Viseras A."/>
            <person name="Sanchez-Porro C."/>
            <person name="Ventosa A."/>
        </authorList>
    </citation>
    <scope>NUCLEOTIDE SEQUENCE</scope>
    <source>
        <strain evidence="1">F15B</strain>
    </source>
</reference>
<dbReference type="AlphaFoldDB" id="A0A8J8TC76"/>
<dbReference type="RefSeq" id="WP_142979172.1">
    <property type="nucleotide sequence ID" value="NZ_RKLU01000002.1"/>
</dbReference>
<evidence type="ECO:0000313" key="2">
    <source>
        <dbReference type="Proteomes" id="UP000705823"/>
    </source>
</evidence>
<name>A0A8J8TC76_9EURY</name>
<sequence>MDATEVIYEGELGSVHSSAEAAVYLPDSMEMSKHKAIPQAISKSLETPKEAIRIAPEPAAARPHADRALLLAVLKEKLPPFPFRHADAAIESPKTARLPVQVAARGQTPVACYLAIHGFRDKQIASLLNISESEVSEAIESVMERAR</sequence>
<accession>A0A8J8TC76</accession>
<gene>
    <name evidence="1" type="ORF">EGH24_05575</name>
</gene>
<keyword evidence="2" id="KW-1185">Reference proteome</keyword>
<proteinExistence type="predicted"/>
<dbReference type="OrthoDB" id="335545at2157"/>
<organism evidence="1 2">
    <name type="scientific">Halonotius terrestris</name>
    <dbReference type="NCBI Taxonomy" id="2487750"/>
    <lineage>
        <taxon>Archaea</taxon>
        <taxon>Methanobacteriati</taxon>
        <taxon>Methanobacteriota</taxon>
        <taxon>Stenosarchaea group</taxon>
        <taxon>Halobacteria</taxon>
        <taxon>Halobacteriales</taxon>
        <taxon>Haloferacaceae</taxon>
        <taxon>Halonotius</taxon>
    </lineage>
</organism>
<dbReference type="Proteomes" id="UP000705823">
    <property type="component" value="Unassembled WGS sequence"/>
</dbReference>
<comment type="caution">
    <text evidence="1">The sequence shown here is derived from an EMBL/GenBank/DDBJ whole genome shotgun (WGS) entry which is preliminary data.</text>
</comment>
<evidence type="ECO:0000313" key="1">
    <source>
        <dbReference type="EMBL" id="TQQ82907.1"/>
    </source>
</evidence>